<feature type="domain" description="Solute-binding protein family 3/N-terminal" evidence="6">
    <location>
        <begin position="46"/>
        <end position="260"/>
    </location>
</feature>
<proteinExistence type="inferred from homology"/>
<dbReference type="InterPro" id="IPR051455">
    <property type="entry name" value="Bact_solute-bind_prot3"/>
</dbReference>
<dbReference type="eggNOG" id="COG0834">
    <property type="taxonomic scope" value="Bacteria"/>
</dbReference>
<accession>A0A0H3K091</accession>
<keyword evidence="2" id="KW-0813">Transport</keyword>
<evidence type="ECO:0000313" key="7">
    <source>
        <dbReference type="EMBL" id="BAD78466.1"/>
    </source>
</evidence>
<dbReference type="PANTHER" id="PTHR30085:SF6">
    <property type="entry name" value="ABC TRANSPORTER GLUTAMINE-BINDING PROTEIN GLNH"/>
    <property type="match status" value="1"/>
</dbReference>
<gene>
    <name evidence="7" type="primary">gtrC</name>
    <name evidence="7" type="ordered locus">syc0276_d</name>
</gene>
<dbReference type="InterPro" id="IPR018313">
    <property type="entry name" value="SBP_3_CS"/>
</dbReference>
<dbReference type="EMBL" id="AP008231">
    <property type="protein sequence ID" value="BAD78466.1"/>
    <property type="molecule type" value="Genomic_DNA"/>
</dbReference>
<dbReference type="GO" id="GO:0006865">
    <property type="term" value="P:amino acid transport"/>
    <property type="evidence" value="ECO:0007669"/>
    <property type="project" value="TreeGrafter"/>
</dbReference>
<dbReference type="GO" id="GO:0005576">
    <property type="term" value="C:extracellular region"/>
    <property type="evidence" value="ECO:0007669"/>
    <property type="project" value="TreeGrafter"/>
</dbReference>
<evidence type="ECO:0000256" key="4">
    <source>
        <dbReference type="RuleBase" id="RU003744"/>
    </source>
</evidence>
<sequence length="260" mass="29189">MNKASRPTLLRRWLLLGTSVLASFFYGANTSGTIAADLETIKRRGYLIVGVQANVAPLSWQDAQGQWQGFEVDLARSLAAELLGNSAAVRFEGLQSRDRLPALLADRVDLLIAQMTVTDARQRVAQFSRPYYRDRIGLLTRRGITQPQRVAVLQGSSAIPLLRWQAPELALVGVKSYAAAQTALDRGQVDGIAADRLVLQQWQRQSDRYQLLPQQWGDFPLAIALPQGLQYRSLQIAIDRLIQNWDADDKLRDIRKRWGL</sequence>
<dbReference type="GO" id="GO:0030288">
    <property type="term" value="C:outer membrane-bounded periplasmic space"/>
    <property type="evidence" value="ECO:0007669"/>
    <property type="project" value="TreeGrafter"/>
</dbReference>
<dbReference type="KEGG" id="syc:syc0276_d"/>
<reference evidence="7 8" key="1">
    <citation type="journal article" date="2007" name="Photosyn. Res.">
        <title>Complete nucleotide sequence of the freshwater unicellular cyanobacterium Synechococcus elongatus PCC 6301 chromosome: gene content and organization.</title>
        <authorList>
            <person name="Sugita C."/>
            <person name="Ogata K."/>
            <person name="Shikata M."/>
            <person name="Jikuya H."/>
            <person name="Takano J."/>
            <person name="Furumichi M."/>
            <person name="Kanehisa M."/>
            <person name="Omata T."/>
            <person name="Sugiura M."/>
            <person name="Sugita M."/>
        </authorList>
    </citation>
    <scope>NUCLEOTIDE SEQUENCE [LARGE SCALE GENOMIC DNA]</scope>
    <source>
        <strain evidence="8">ATCC 27144 / PCC 6301 / SAUG 1402/1</strain>
    </source>
</reference>
<evidence type="ECO:0000313" key="8">
    <source>
        <dbReference type="Proteomes" id="UP000001175"/>
    </source>
</evidence>
<feature type="chain" id="PRO_5002613125" evidence="5">
    <location>
        <begin position="23"/>
        <end position="260"/>
    </location>
</feature>
<dbReference type="GeneID" id="72430137"/>
<protein>
    <submittedName>
        <fullName evidence="7">Polar amino acid transport system substrate-binding proetin</fullName>
    </submittedName>
</protein>
<dbReference type="Gene3D" id="3.40.190.10">
    <property type="entry name" value="Periplasmic binding protein-like II"/>
    <property type="match status" value="2"/>
</dbReference>
<evidence type="ECO:0000259" key="6">
    <source>
        <dbReference type="SMART" id="SM00062"/>
    </source>
</evidence>
<name>A0A0H3K091_SYNP6</name>
<keyword evidence="3 5" id="KW-0732">Signal</keyword>
<dbReference type="AlphaFoldDB" id="A0A0H3K091"/>
<dbReference type="RefSeq" id="WP_011242590.1">
    <property type="nucleotide sequence ID" value="NC_006576.1"/>
</dbReference>
<dbReference type="CDD" id="cd01000">
    <property type="entry name" value="PBP2_Cys_DEBP_like"/>
    <property type="match status" value="1"/>
</dbReference>
<evidence type="ECO:0000256" key="5">
    <source>
        <dbReference type="SAM" id="SignalP"/>
    </source>
</evidence>
<dbReference type="InterPro" id="IPR001638">
    <property type="entry name" value="Solute-binding_3/MltF_N"/>
</dbReference>
<evidence type="ECO:0000256" key="2">
    <source>
        <dbReference type="ARBA" id="ARBA00022448"/>
    </source>
</evidence>
<comment type="similarity">
    <text evidence="1 4">Belongs to the bacterial solute-binding protein 3 family.</text>
</comment>
<dbReference type="PROSITE" id="PS01039">
    <property type="entry name" value="SBP_BACTERIAL_3"/>
    <property type="match status" value="1"/>
</dbReference>
<evidence type="ECO:0000256" key="3">
    <source>
        <dbReference type="ARBA" id="ARBA00022729"/>
    </source>
</evidence>
<organism evidence="7 8">
    <name type="scientific">Synechococcus sp. (strain ATCC 27144 / PCC 6301 / SAUG 1402/1)</name>
    <name type="common">Anacystis nidulans</name>
    <dbReference type="NCBI Taxonomy" id="269084"/>
    <lineage>
        <taxon>Bacteria</taxon>
        <taxon>Bacillati</taxon>
        <taxon>Cyanobacteriota</taxon>
        <taxon>Cyanophyceae</taxon>
        <taxon>Synechococcales</taxon>
        <taxon>Synechococcaceae</taxon>
        <taxon>Synechococcus</taxon>
    </lineage>
</organism>
<feature type="signal peptide" evidence="5">
    <location>
        <begin position="1"/>
        <end position="22"/>
    </location>
</feature>
<evidence type="ECO:0000256" key="1">
    <source>
        <dbReference type="ARBA" id="ARBA00010333"/>
    </source>
</evidence>
<dbReference type="SMART" id="SM00062">
    <property type="entry name" value="PBPb"/>
    <property type="match status" value="1"/>
</dbReference>
<dbReference type="PANTHER" id="PTHR30085">
    <property type="entry name" value="AMINO ACID ABC TRANSPORTER PERMEASE"/>
    <property type="match status" value="1"/>
</dbReference>
<dbReference type="SUPFAM" id="SSF53850">
    <property type="entry name" value="Periplasmic binding protein-like II"/>
    <property type="match status" value="1"/>
</dbReference>
<dbReference type="Pfam" id="PF00497">
    <property type="entry name" value="SBP_bac_3"/>
    <property type="match status" value="1"/>
</dbReference>
<dbReference type="Proteomes" id="UP000001175">
    <property type="component" value="Chromosome"/>
</dbReference>